<sequence>MLSKSVLSALLAAFLAHGAAASPVEGKTVLQQTVNSGKDIPSHASSTLSFAECPRPNGQIPISEISDTNTDTQGIVVRDDTKKEIVVAFRGTTSDADIKIDMDIVLVPFVSPGVDAPANVSVHRGFLNSWNSVAPSVLDTIRKQLDGREEYSVITSGHSLGGALASGQKKKAVHDRAAPCKLCRAKSLICTDVRMYTYGQPRTGNSYYASWVNEVFQGNGTTGKVYRVTHTTDPVPHLPPQSFGYTHHGIEYWISQNPAISSNMVSCDPSGEDMACSNSVPLTTASFSNFTVHNWYYSCLPAMLLQTIQYSATTVTNVIENKSAVQPVGSDSTVSPDASTSYTPFVACATPNGQIRVAKIWHALSDTQGYIARDDKKKEIVVVFRGSTSPMDFIITDANIPLVPFVSLGVSPPDGVRVHNGFLTGYVVILAQSLPHAKGSVSYSFNTSRGMRLRSWNSVAPFVLETIRQQLVGLEGYGIAVVGHSLGGALASVSAMVIKANFPDVTGNPLYAKWVNSVFGVGKAFRVTHTTDPIPHVPEQFMGYTHHGAEYWISKDPANTFSIIACGPEGEDMKGANSVPLPVAMALPSAHLYYMNILSVTMFNA</sequence>
<evidence type="ECO:0000313" key="8">
    <source>
        <dbReference type="Proteomes" id="UP000284842"/>
    </source>
</evidence>
<evidence type="ECO:0000259" key="6">
    <source>
        <dbReference type="Pfam" id="PF01764"/>
    </source>
</evidence>
<keyword evidence="1" id="KW-1015">Disulfide bond</keyword>
<dbReference type="Proteomes" id="UP000284842">
    <property type="component" value="Unassembled WGS sequence"/>
</dbReference>
<comment type="catalytic activity">
    <reaction evidence="4">
        <text>a monoacylglycerol + H2O = glycerol + a fatty acid + H(+)</text>
        <dbReference type="Rhea" id="RHEA:15245"/>
        <dbReference type="ChEBI" id="CHEBI:15377"/>
        <dbReference type="ChEBI" id="CHEBI:15378"/>
        <dbReference type="ChEBI" id="CHEBI:17408"/>
        <dbReference type="ChEBI" id="CHEBI:17754"/>
        <dbReference type="ChEBI" id="CHEBI:28868"/>
    </reaction>
</comment>
<dbReference type="EMBL" id="NHTK01001326">
    <property type="protein sequence ID" value="PPR00186.1"/>
    <property type="molecule type" value="Genomic_DNA"/>
</dbReference>
<comment type="caution">
    <text evidence="7">The sequence shown here is derived from an EMBL/GenBank/DDBJ whole genome shotgun (WGS) entry which is preliminary data.</text>
</comment>
<dbReference type="Pfam" id="PF01764">
    <property type="entry name" value="Lipase_3"/>
    <property type="match status" value="2"/>
</dbReference>
<gene>
    <name evidence="7" type="ORF">CVT24_004909</name>
</gene>
<evidence type="ECO:0000256" key="4">
    <source>
        <dbReference type="ARBA" id="ARBA00048461"/>
    </source>
</evidence>
<dbReference type="GO" id="GO:0006629">
    <property type="term" value="P:lipid metabolic process"/>
    <property type="evidence" value="ECO:0007669"/>
    <property type="project" value="InterPro"/>
</dbReference>
<dbReference type="SUPFAM" id="SSF53474">
    <property type="entry name" value="alpha/beta-Hydrolases"/>
    <property type="match status" value="2"/>
</dbReference>
<accession>A0A409YAZ5</accession>
<keyword evidence="5" id="KW-0732">Signal</keyword>
<comment type="similarity">
    <text evidence="2">Belongs to the AB hydrolase superfamily. Lipase family. Class 3 subfamily.</text>
</comment>
<dbReference type="AlphaFoldDB" id="A0A409YAZ5"/>
<comment type="catalytic activity">
    <reaction evidence="3">
        <text>a diacylglycerol + H2O = a monoacylglycerol + a fatty acid + H(+)</text>
        <dbReference type="Rhea" id="RHEA:32731"/>
        <dbReference type="ChEBI" id="CHEBI:15377"/>
        <dbReference type="ChEBI" id="CHEBI:15378"/>
        <dbReference type="ChEBI" id="CHEBI:17408"/>
        <dbReference type="ChEBI" id="CHEBI:18035"/>
        <dbReference type="ChEBI" id="CHEBI:28868"/>
    </reaction>
</comment>
<dbReference type="CDD" id="cd00519">
    <property type="entry name" value="Lipase_3"/>
    <property type="match status" value="2"/>
</dbReference>
<dbReference type="PANTHER" id="PTHR45856">
    <property type="entry name" value="ALPHA/BETA-HYDROLASES SUPERFAMILY PROTEIN"/>
    <property type="match status" value="1"/>
</dbReference>
<feature type="chain" id="PRO_5019471484" description="Fungal lipase-type domain-containing protein" evidence="5">
    <location>
        <begin position="22"/>
        <end position="605"/>
    </location>
</feature>
<dbReference type="InParanoid" id="A0A409YAZ5"/>
<feature type="signal peptide" evidence="5">
    <location>
        <begin position="1"/>
        <end position="21"/>
    </location>
</feature>
<proteinExistence type="inferred from homology"/>
<dbReference type="InterPro" id="IPR029058">
    <property type="entry name" value="AB_hydrolase_fold"/>
</dbReference>
<feature type="domain" description="Fungal lipase-type" evidence="6">
    <location>
        <begin position="381"/>
        <end position="540"/>
    </location>
</feature>
<dbReference type="OrthoDB" id="438440at2759"/>
<evidence type="ECO:0000256" key="2">
    <source>
        <dbReference type="ARBA" id="ARBA00043996"/>
    </source>
</evidence>
<protein>
    <recommendedName>
        <fullName evidence="6">Fungal lipase-type domain-containing protein</fullName>
    </recommendedName>
</protein>
<dbReference type="PANTHER" id="PTHR45856:SF24">
    <property type="entry name" value="FUNGAL LIPASE-LIKE DOMAIN-CONTAINING PROTEIN"/>
    <property type="match status" value="1"/>
</dbReference>
<reference evidence="7 8" key="1">
    <citation type="journal article" date="2018" name="Evol. Lett.">
        <title>Horizontal gene cluster transfer increased hallucinogenic mushroom diversity.</title>
        <authorList>
            <person name="Reynolds H.T."/>
            <person name="Vijayakumar V."/>
            <person name="Gluck-Thaler E."/>
            <person name="Korotkin H.B."/>
            <person name="Matheny P.B."/>
            <person name="Slot J.C."/>
        </authorList>
    </citation>
    <scope>NUCLEOTIDE SEQUENCE [LARGE SCALE GENOMIC DNA]</scope>
    <source>
        <strain evidence="7 8">2629</strain>
    </source>
</reference>
<evidence type="ECO:0000256" key="1">
    <source>
        <dbReference type="ARBA" id="ARBA00023157"/>
    </source>
</evidence>
<evidence type="ECO:0000256" key="5">
    <source>
        <dbReference type="SAM" id="SignalP"/>
    </source>
</evidence>
<organism evidence="7 8">
    <name type="scientific">Panaeolus cyanescens</name>
    <dbReference type="NCBI Taxonomy" id="181874"/>
    <lineage>
        <taxon>Eukaryota</taxon>
        <taxon>Fungi</taxon>
        <taxon>Dikarya</taxon>
        <taxon>Basidiomycota</taxon>
        <taxon>Agaricomycotina</taxon>
        <taxon>Agaricomycetes</taxon>
        <taxon>Agaricomycetidae</taxon>
        <taxon>Agaricales</taxon>
        <taxon>Agaricineae</taxon>
        <taxon>Galeropsidaceae</taxon>
        <taxon>Panaeolus</taxon>
    </lineage>
</organism>
<name>A0A409YAZ5_9AGAR</name>
<dbReference type="InterPro" id="IPR002921">
    <property type="entry name" value="Fungal_lipase-type"/>
</dbReference>
<dbReference type="Gene3D" id="3.40.50.1820">
    <property type="entry name" value="alpha/beta hydrolase"/>
    <property type="match status" value="3"/>
</dbReference>
<evidence type="ECO:0000313" key="7">
    <source>
        <dbReference type="EMBL" id="PPR00186.1"/>
    </source>
</evidence>
<keyword evidence="8" id="KW-1185">Reference proteome</keyword>
<feature type="domain" description="Fungal lipase-type" evidence="6">
    <location>
        <begin position="86"/>
        <end position="242"/>
    </location>
</feature>
<evidence type="ECO:0000256" key="3">
    <source>
        <dbReference type="ARBA" id="ARBA00047591"/>
    </source>
</evidence>
<dbReference type="InterPro" id="IPR051218">
    <property type="entry name" value="Sec_MonoDiacylglyc_Lipase"/>
</dbReference>